<dbReference type="Pfam" id="PF00497">
    <property type="entry name" value="SBP_bac_3"/>
    <property type="match status" value="1"/>
</dbReference>
<dbReference type="RefSeq" id="WP_092161744.1">
    <property type="nucleotide sequence ID" value="NZ_FNGA01000004.1"/>
</dbReference>
<dbReference type="InterPro" id="IPR035965">
    <property type="entry name" value="PAS-like_dom_sf"/>
</dbReference>
<dbReference type="SMART" id="SM00062">
    <property type="entry name" value="PBPb"/>
    <property type="match status" value="1"/>
</dbReference>
<dbReference type="Gene3D" id="3.30.565.10">
    <property type="entry name" value="Histidine kinase-like ATPase, C-terminal domain"/>
    <property type="match status" value="1"/>
</dbReference>
<dbReference type="EMBL" id="FNGA01000004">
    <property type="protein sequence ID" value="SDL30181.1"/>
    <property type="molecule type" value="Genomic_DNA"/>
</dbReference>
<dbReference type="AlphaFoldDB" id="A0A1G9IYK5"/>
<dbReference type="PRINTS" id="PR00344">
    <property type="entry name" value="BCTRLSENSOR"/>
</dbReference>
<dbReference type="CDD" id="cd00082">
    <property type="entry name" value="HisKA"/>
    <property type="match status" value="1"/>
</dbReference>
<feature type="domain" description="Histidine kinase" evidence="11">
    <location>
        <begin position="498"/>
        <end position="744"/>
    </location>
</feature>
<keyword evidence="10" id="KW-0472">Membrane</keyword>
<evidence type="ECO:0000256" key="5">
    <source>
        <dbReference type="ARBA" id="ARBA00022741"/>
    </source>
</evidence>
<proteinExistence type="predicted"/>
<dbReference type="NCBIfam" id="TIGR00229">
    <property type="entry name" value="sensory_box"/>
    <property type="match status" value="1"/>
</dbReference>
<evidence type="ECO:0000256" key="9">
    <source>
        <dbReference type="SAM" id="Coils"/>
    </source>
</evidence>
<gene>
    <name evidence="14" type="ORF">SAMN05660337_2567</name>
</gene>
<feature type="domain" description="PAC" evidence="13">
    <location>
        <begin position="432"/>
        <end position="485"/>
    </location>
</feature>
<dbReference type="InterPro" id="IPR036097">
    <property type="entry name" value="HisK_dim/P_sf"/>
</dbReference>
<evidence type="ECO:0000256" key="7">
    <source>
        <dbReference type="ARBA" id="ARBA00022840"/>
    </source>
</evidence>
<dbReference type="PANTHER" id="PTHR43065:SF46">
    <property type="entry name" value="C4-DICARBOXYLATE TRANSPORT SENSOR PROTEIN DCTB"/>
    <property type="match status" value="1"/>
</dbReference>
<keyword evidence="10" id="KW-0812">Transmembrane</keyword>
<evidence type="ECO:0000256" key="10">
    <source>
        <dbReference type="SAM" id="Phobius"/>
    </source>
</evidence>
<dbReference type="Gene3D" id="3.40.190.10">
    <property type="entry name" value="Periplasmic binding protein-like II"/>
    <property type="match status" value="2"/>
</dbReference>
<dbReference type="PANTHER" id="PTHR43065">
    <property type="entry name" value="SENSOR HISTIDINE KINASE"/>
    <property type="match status" value="1"/>
</dbReference>
<dbReference type="InterPro" id="IPR000014">
    <property type="entry name" value="PAS"/>
</dbReference>
<dbReference type="SUPFAM" id="SSF47384">
    <property type="entry name" value="Homodimeric domain of signal transducing histidine kinase"/>
    <property type="match status" value="1"/>
</dbReference>
<evidence type="ECO:0000313" key="15">
    <source>
        <dbReference type="Proteomes" id="UP000199053"/>
    </source>
</evidence>
<dbReference type="Proteomes" id="UP000199053">
    <property type="component" value="Unassembled WGS sequence"/>
</dbReference>
<protein>
    <recommendedName>
        <fullName evidence="2">histidine kinase</fullName>
        <ecNumber evidence="2">2.7.13.3</ecNumber>
    </recommendedName>
</protein>
<dbReference type="InterPro" id="IPR004358">
    <property type="entry name" value="Sig_transdc_His_kin-like_C"/>
</dbReference>
<evidence type="ECO:0000259" key="13">
    <source>
        <dbReference type="PROSITE" id="PS50113"/>
    </source>
</evidence>
<evidence type="ECO:0000259" key="12">
    <source>
        <dbReference type="PROSITE" id="PS50112"/>
    </source>
</evidence>
<dbReference type="InterPro" id="IPR005467">
    <property type="entry name" value="His_kinase_dom"/>
</dbReference>
<keyword evidence="9" id="KW-0175">Coiled coil</keyword>
<evidence type="ECO:0000256" key="1">
    <source>
        <dbReference type="ARBA" id="ARBA00000085"/>
    </source>
</evidence>
<dbReference type="Gene3D" id="3.30.450.20">
    <property type="entry name" value="PAS domain"/>
    <property type="match status" value="1"/>
</dbReference>
<keyword evidence="6" id="KW-0418">Kinase</keyword>
<dbReference type="SMART" id="SM00086">
    <property type="entry name" value="PAC"/>
    <property type="match status" value="1"/>
</dbReference>
<dbReference type="InterPro" id="IPR036890">
    <property type="entry name" value="HATPase_C_sf"/>
</dbReference>
<dbReference type="InterPro" id="IPR001638">
    <property type="entry name" value="Solute-binding_3/MltF_N"/>
</dbReference>
<dbReference type="PROSITE" id="PS50112">
    <property type="entry name" value="PAS"/>
    <property type="match status" value="1"/>
</dbReference>
<dbReference type="Pfam" id="PF02518">
    <property type="entry name" value="HATPase_c"/>
    <property type="match status" value="1"/>
</dbReference>
<feature type="domain" description="PAS" evidence="12">
    <location>
        <begin position="351"/>
        <end position="427"/>
    </location>
</feature>
<accession>A0A1G9IYK5</accession>
<sequence>MMQNAYFKYIYFLFAFFILLSSAKASFGAYPEQIIHVKDIEIEAIKKKIQLSEAEIAWLNLNLNVIVRVGDWPPFMMAENEVSGIAIDYLAIIAKVHGIKFKYITQKDISWPNTLKAIRERSGVDIIPAIQPTAERRKYMDFSKPYQTLPWVIVTRSDSNFVGGLEDLKTKRISVQERFILQKQIEKKYPGFNLNIVKTSTPTLDSLKEVATGESYATINALPVVVYFIRHYGLSNLKVAAPAKFQDLELAMGIRNDWPELASIISKTIQAMSQKDVGAIQNAWLSVQYEQGFNPNKVIRWTLLGVALFVGIVVLFSTINQTLKRQVKQRTKALEAELEERKRIQQHLKNSEERYDLALRAVSDGLWDWDLKTNNVFFSPRYFEMLGYESNELPQTYETWTKLLHPEDKKRAEKILSVYLKKISENDQNAPFSMEFRMKAKDGEWKWILSRGKVPIRTQNGTPLRLIGTHIDITERKKTEKIMVQTEKMMSVGGLAAGMAHEINNPLAGILGAVQNIQNRIYKDIKKNISTAKECDTDIESIRKYFALRGITPMLENIQTAGFRASTIVQNMLQFSRKSNLNFEIHDLAILLDKTIELAASDYNLKNDYDFKKIEIKREYDSKVPKVCCINNDVQQVFLNILKNGAEAMAEKDYKGASPMFVLRIKNGKEEVIVELEDNGPGMTESTRKRVFDPFYTTKSVGKGTGLGLSVSYFIITEQHNGIMEVESTLGMNTRFTIKLPVEGSHCPRSKT</sequence>
<evidence type="ECO:0000256" key="4">
    <source>
        <dbReference type="ARBA" id="ARBA00022679"/>
    </source>
</evidence>
<feature type="transmembrane region" description="Helical" evidence="10">
    <location>
        <begin position="298"/>
        <end position="319"/>
    </location>
</feature>
<dbReference type="InterPro" id="IPR001610">
    <property type="entry name" value="PAC"/>
</dbReference>
<keyword evidence="7" id="KW-0067">ATP-binding</keyword>
<dbReference type="EC" id="2.7.13.3" evidence="2"/>
<dbReference type="Gene3D" id="1.10.287.130">
    <property type="match status" value="1"/>
</dbReference>
<evidence type="ECO:0000256" key="6">
    <source>
        <dbReference type="ARBA" id="ARBA00022777"/>
    </source>
</evidence>
<reference evidence="15" key="1">
    <citation type="submission" date="2016-10" db="EMBL/GenBank/DDBJ databases">
        <authorList>
            <person name="Varghese N."/>
            <person name="Submissions S."/>
        </authorList>
    </citation>
    <scope>NUCLEOTIDE SEQUENCE [LARGE SCALE GENOMIC DNA]</scope>
    <source>
        <strain evidence="15">DSM 16995</strain>
    </source>
</reference>
<dbReference type="CDD" id="cd01007">
    <property type="entry name" value="PBP2_BvgS_HisK_like"/>
    <property type="match status" value="1"/>
</dbReference>
<dbReference type="InterPro" id="IPR003661">
    <property type="entry name" value="HisK_dim/P_dom"/>
</dbReference>
<evidence type="ECO:0000313" key="14">
    <source>
        <dbReference type="EMBL" id="SDL30181.1"/>
    </source>
</evidence>
<dbReference type="InterPro" id="IPR000700">
    <property type="entry name" value="PAS-assoc_C"/>
</dbReference>
<dbReference type="SUPFAM" id="SSF55874">
    <property type="entry name" value="ATPase domain of HSP90 chaperone/DNA topoisomerase II/histidine kinase"/>
    <property type="match status" value="1"/>
</dbReference>
<name>A0A1G9IYK5_9BACT</name>
<evidence type="ECO:0000256" key="8">
    <source>
        <dbReference type="ARBA" id="ARBA00023012"/>
    </source>
</evidence>
<dbReference type="SUPFAM" id="SSF55785">
    <property type="entry name" value="PYP-like sensor domain (PAS domain)"/>
    <property type="match status" value="1"/>
</dbReference>
<evidence type="ECO:0000259" key="11">
    <source>
        <dbReference type="PROSITE" id="PS50109"/>
    </source>
</evidence>
<dbReference type="GO" id="GO:0005524">
    <property type="term" value="F:ATP binding"/>
    <property type="evidence" value="ECO:0007669"/>
    <property type="project" value="UniProtKB-KW"/>
</dbReference>
<dbReference type="PROSITE" id="PS50113">
    <property type="entry name" value="PAC"/>
    <property type="match status" value="1"/>
</dbReference>
<evidence type="ECO:0000256" key="3">
    <source>
        <dbReference type="ARBA" id="ARBA00022553"/>
    </source>
</evidence>
<organism evidence="14 15">
    <name type="scientific">Maridesulfovibrio ferrireducens</name>
    <dbReference type="NCBI Taxonomy" id="246191"/>
    <lineage>
        <taxon>Bacteria</taxon>
        <taxon>Pseudomonadati</taxon>
        <taxon>Thermodesulfobacteriota</taxon>
        <taxon>Desulfovibrionia</taxon>
        <taxon>Desulfovibrionales</taxon>
        <taxon>Desulfovibrionaceae</taxon>
        <taxon>Maridesulfovibrio</taxon>
    </lineage>
</organism>
<dbReference type="SUPFAM" id="SSF53850">
    <property type="entry name" value="Periplasmic binding protein-like II"/>
    <property type="match status" value="1"/>
</dbReference>
<dbReference type="InterPro" id="IPR013655">
    <property type="entry name" value="PAS_fold_3"/>
</dbReference>
<keyword evidence="4" id="KW-0808">Transferase</keyword>
<dbReference type="SMART" id="SM00388">
    <property type="entry name" value="HisKA"/>
    <property type="match status" value="1"/>
</dbReference>
<keyword evidence="3" id="KW-0597">Phosphoprotein</keyword>
<dbReference type="InterPro" id="IPR003594">
    <property type="entry name" value="HATPase_dom"/>
</dbReference>
<dbReference type="Pfam" id="PF08447">
    <property type="entry name" value="PAS_3"/>
    <property type="match status" value="1"/>
</dbReference>
<dbReference type="GO" id="GO:0000155">
    <property type="term" value="F:phosphorelay sensor kinase activity"/>
    <property type="evidence" value="ECO:0007669"/>
    <property type="project" value="InterPro"/>
</dbReference>
<dbReference type="PROSITE" id="PS50109">
    <property type="entry name" value="HIS_KIN"/>
    <property type="match status" value="1"/>
</dbReference>
<keyword evidence="15" id="KW-1185">Reference proteome</keyword>
<feature type="coiled-coil region" evidence="9">
    <location>
        <begin position="320"/>
        <end position="354"/>
    </location>
</feature>
<dbReference type="SMART" id="SM00091">
    <property type="entry name" value="PAS"/>
    <property type="match status" value="1"/>
</dbReference>
<dbReference type="Pfam" id="PF00512">
    <property type="entry name" value="HisKA"/>
    <property type="match status" value="1"/>
</dbReference>
<dbReference type="CDD" id="cd00130">
    <property type="entry name" value="PAS"/>
    <property type="match status" value="1"/>
</dbReference>
<comment type="catalytic activity">
    <reaction evidence="1">
        <text>ATP + protein L-histidine = ADP + protein N-phospho-L-histidine.</text>
        <dbReference type="EC" id="2.7.13.3"/>
    </reaction>
</comment>
<evidence type="ECO:0000256" key="2">
    <source>
        <dbReference type="ARBA" id="ARBA00012438"/>
    </source>
</evidence>
<dbReference type="STRING" id="246191.SAMN05660337_2567"/>
<dbReference type="OrthoDB" id="5409807at2"/>
<keyword evidence="8" id="KW-0902">Two-component regulatory system</keyword>
<dbReference type="SMART" id="SM00387">
    <property type="entry name" value="HATPase_c"/>
    <property type="match status" value="1"/>
</dbReference>
<keyword evidence="5" id="KW-0547">Nucleotide-binding</keyword>
<keyword evidence="10" id="KW-1133">Transmembrane helix</keyword>